<dbReference type="PANTHER" id="PTHR22957">
    <property type="entry name" value="TBC1 DOMAIN FAMILY MEMBER GTPASE-ACTIVATING PROTEIN"/>
    <property type="match status" value="1"/>
</dbReference>
<evidence type="ECO:0000313" key="4">
    <source>
        <dbReference type="Proteomes" id="UP000673552"/>
    </source>
</evidence>
<dbReference type="Pfam" id="PF00566">
    <property type="entry name" value="RabGAP-TBC"/>
    <property type="match status" value="1"/>
</dbReference>
<dbReference type="SUPFAM" id="SSF47923">
    <property type="entry name" value="Ypt/Rab-GAP domain of gyp1p"/>
    <property type="match status" value="2"/>
</dbReference>
<dbReference type="Gene3D" id="1.10.8.270">
    <property type="entry name" value="putative rabgap domain of human tbc1 domain family member 14 like domains"/>
    <property type="match status" value="1"/>
</dbReference>
<dbReference type="Gene3D" id="1.10.472.80">
    <property type="entry name" value="Ypt/Rab-GAP domain of gyp1p, domain 3"/>
    <property type="match status" value="1"/>
</dbReference>
<protein>
    <recommendedName>
        <fullName evidence="2">Rab-GAP TBC domain-containing protein</fullName>
    </recommendedName>
</protein>
<dbReference type="RefSeq" id="XP_067179713.1">
    <property type="nucleotide sequence ID" value="XM_067323078.1"/>
</dbReference>
<dbReference type="KEGG" id="lmat:92515590"/>
<evidence type="ECO:0000256" key="1">
    <source>
        <dbReference type="ARBA" id="ARBA00022468"/>
    </source>
</evidence>
<keyword evidence="1" id="KW-0343">GTPase activation</keyword>
<proteinExistence type="predicted"/>
<evidence type="ECO:0000313" key="3">
    <source>
        <dbReference type="EMBL" id="KAG5481606.1"/>
    </source>
</evidence>
<dbReference type="SMART" id="SM00164">
    <property type="entry name" value="TBC"/>
    <property type="match status" value="1"/>
</dbReference>
<comment type="caution">
    <text evidence="3">The sequence shown here is derived from an EMBL/GenBank/DDBJ whole genome shotgun (WGS) entry which is preliminary data.</text>
</comment>
<dbReference type="OrthoDB" id="27140at2759"/>
<dbReference type="PANTHER" id="PTHR22957:SF337">
    <property type="entry name" value="TBC1 DOMAIN FAMILY MEMBER 5"/>
    <property type="match status" value="1"/>
</dbReference>
<dbReference type="PROSITE" id="PS50086">
    <property type="entry name" value="TBC_RABGAP"/>
    <property type="match status" value="1"/>
</dbReference>
<dbReference type="InterPro" id="IPR000195">
    <property type="entry name" value="Rab-GAP-TBC_dom"/>
</dbReference>
<dbReference type="GeneID" id="92515590"/>
<keyword evidence="4" id="KW-1185">Reference proteome</keyword>
<evidence type="ECO:0000259" key="2">
    <source>
        <dbReference type="PROSITE" id="PS50086"/>
    </source>
</evidence>
<organism evidence="3 4">
    <name type="scientific">Leishmania martiniquensis</name>
    <dbReference type="NCBI Taxonomy" id="1580590"/>
    <lineage>
        <taxon>Eukaryota</taxon>
        <taxon>Discoba</taxon>
        <taxon>Euglenozoa</taxon>
        <taxon>Kinetoplastea</taxon>
        <taxon>Metakinetoplastina</taxon>
        <taxon>Trypanosomatida</taxon>
        <taxon>Trypanosomatidae</taxon>
        <taxon>Leishmaniinae</taxon>
        <taxon>Leishmania</taxon>
    </lineage>
</organism>
<gene>
    <name evidence="3" type="ORF">LSCM1_05630</name>
</gene>
<dbReference type="Proteomes" id="UP000673552">
    <property type="component" value="Chromosome 17"/>
</dbReference>
<accession>A0A836GUK3</accession>
<dbReference type="GO" id="GO:0005096">
    <property type="term" value="F:GTPase activator activity"/>
    <property type="evidence" value="ECO:0007669"/>
    <property type="project" value="UniProtKB-KW"/>
</dbReference>
<sequence length="486" mass="55435">MNDFSFFFLQLRKQALTAQLIRDTLDFSKPHAEEGVLFSWRWHFFLGTLPMPEGDAVPLDECRAACAQWHEQWQDAGRRLNQSIRDVPRRTGKAVTFSESSTDSEDALTPPSSAAIADALTSAREASVVNPLVPSSESCYALQFEADKVRQAVEKDMSRFCWDDPPFDDVGAKETVADILLKYSILEGKEYMQGFHEIVAFLYYACHRDKIMGERFIREHPALRSDAFFKLFEMVYADLPATVYALFRRILGDEDGGMSLAKWYYVESYSGQSGVVAACHRVQQDLLSRVDPALQHLLNAVYGIESVIYLVRWLRLLFLREFSPEQALRIWTTVFCERYLVVEEQRAPFILDKSVALYFAVEMLRHIHGALATDHERALQLLMKYPATTHVNDMLYAAALNNCDSPLSRYATAPRLVDPKDAPVLPAEVTVRQGELLSRVIGNLERYWLRETRATADEEELTAEIYVQSIAQLKKVRDVLLYGMGN</sequence>
<reference evidence="3 4" key="1">
    <citation type="submission" date="2021-03" db="EMBL/GenBank/DDBJ databases">
        <title>Leishmania (Mundinia) martiniquensis Genome sequencing and assembly.</title>
        <authorList>
            <person name="Almutairi H."/>
            <person name="Gatherer D."/>
        </authorList>
    </citation>
    <scope>NUCLEOTIDE SEQUENCE [LARGE SCALE GENOMIC DNA]</scope>
    <source>
        <strain evidence="3">LSCM1</strain>
    </source>
</reference>
<dbReference type="AlphaFoldDB" id="A0A836GUK3"/>
<dbReference type="EMBL" id="JAFEUZ010000017">
    <property type="protein sequence ID" value="KAG5481606.1"/>
    <property type="molecule type" value="Genomic_DNA"/>
</dbReference>
<name>A0A836GUK3_9TRYP</name>
<feature type="domain" description="Rab-GAP TBC" evidence="2">
    <location>
        <begin position="132"/>
        <end position="338"/>
    </location>
</feature>
<dbReference type="InterPro" id="IPR035969">
    <property type="entry name" value="Rab-GAP_TBC_sf"/>
</dbReference>